<dbReference type="HOGENOM" id="CLU_3121318_0_0_10"/>
<reference evidence="2" key="1">
    <citation type="submission" date="2009-09" db="EMBL/GenBank/DDBJ databases">
        <authorList>
            <person name="Weinstock G."/>
            <person name="Sodergren E."/>
            <person name="Clifton S."/>
            <person name="Fulton L."/>
            <person name="Fulton B."/>
            <person name="Courtney L."/>
            <person name="Fronick C."/>
            <person name="Harrison M."/>
            <person name="Strong C."/>
            <person name="Farmer C."/>
            <person name="Delahaunty K."/>
            <person name="Markovic C."/>
            <person name="Hall O."/>
            <person name="Minx P."/>
            <person name="Tomlinson C."/>
            <person name="Mitreva M."/>
            <person name="Nelson J."/>
            <person name="Hou S."/>
            <person name="Wollam A."/>
            <person name="Pepin K.H."/>
            <person name="Johnson M."/>
            <person name="Bhonagiri V."/>
            <person name="Nash W.E."/>
            <person name="Warren W."/>
            <person name="Chinwalla A."/>
            <person name="Mardis E.R."/>
            <person name="Wilson R.K."/>
        </authorList>
    </citation>
    <scope>NUCLEOTIDE SEQUENCE [LARGE SCALE GENOMIC DNA]</scope>
    <source>
        <strain evidence="2">ATCC 51259</strain>
    </source>
</reference>
<proteinExistence type="predicted"/>
<evidence type="ECO:0000313" key="3">
    <source>
        <dbReference type="Proteomes" id="UP000003460"/>
    </source>
</evidence>
<keyword evidence="1" id="KW-0472">Membrane</keyword>
<keyword evidence="1" id="KW-1133">Transmembrane helix</keyword>
<dbReference type="STRING" id="626522.GCWU000325_02726"/>
<dbReference type="Proteomes" id="UP000003460">
    <property type="component" value="Unassembled WGS sequence"/>
</dbReference>
<evidence type="ECO:0000256" key="1">
    <source>
        <dbReference type="SAM" id="Phobius"/>
    </source>
</evidence>
<dbReference type="EMBL" id="ACIJ02000028">
    <property type="protein sequence ID" value="EEX70682.1"/>
    <property type="molecule type" value="Genomic_DNA"/>
</dbReference>
<keyword evidence="1" id="KW-0812">Transmembrane</keyword>
<keyword evidence="3" id="KW-1185">Reference proteome</keyword>
<comment type="caution">
    <text evidence="2">The sequence shown here is derived from an EMBL/GenBank/DDBJ whole genome shotgun (WGS) entry which is preliminary data.</text>
</comment>
<sequence>MNRIKIVTKSTYRDCLEYLYIAVIQMIMWNFAAGYTEVYSNHSGSKHLSM</sequence>
<evidence type="ECO:0000313" key="2">
    <source>
        <dbReference type="EMBL" id="EEX70682.1"/>
    </source>
</evidence>
<dbReference type="AlphaFoldDB" id="C9LKG0"/>
<name>C9LKG0_9BACT</name>
<accession>C9LKG0</accession>
<protein>
    <submittedName>
        <fullName evidence="2">Uncharacterized protein</fullName>
    </submittedName>
</protein>
<feature type="transmembrane region" description="Helical" evidence="1">
    <location>
        <begin position="18"/>
        <end position="40"/>
    </location>
</feature>
<organism evidence="2 3">
    <name type="scientific">Alloprevotella tannerae ATCC 51259</name>
    <dbReference type="NCBI Taxonomy" id="626522"/>
    <lineage>
        <taxon>Bacteria</taxon>
        <taxon>Pseudomonadati</taxon>
        <taxon>Bacteroidota</taxon>
        <taxon>Bacteroidia</taxon>
        <taxon>Bacteroidales</taxon>
        <taxon>Prevotellaceae</taxon>
        <taxon>Alloprevotella</taxon>
    </lineage>
</organism>
<gene>
    <name evidence="2" type="ORF">GCWU000325_02726</name>
</gene>